<sequence length="174" mass="19610">MKKYCKKITIVLLVLIVSACGFQLRGKIALPTEMAKVYIQSENLRLAGQLGQALKVSGAKIIKNREQATAILKISNVSNRKKVRSVGGAGRAREFRLIYSVSVEIKDAASKIIMKQQTAKLIRDFSFNESQVVGKSVEESIIRKEMERQMISTLLRRIQLNFKAKKLQDATRTR</sequence>
<dbReference type="GO" id="GO:1990351">
    <property type="term" value="C:transporter complex"/>
    <property type="evidence" value="ECO:0007669"/>
    <property type="project" value="TreeGrafter"/>
</dbReference>
<dbReference type="PANTHER" id="PTHR38098">
    <property type="entry name" value="LPS-ASSEMBLY LIPOPROTEIN LPTE"/>
    <property type="match status" value="1"/>
</dbReference>
<dbReference type="PANTHER" id="PTHR38098:SF1">
    <property type="entry name" value="LPS-ASSEMBLY LIPOPROTEIN LPTE"/>
    <property type="match status" value="1"/>
</dbReference>
<dbReference type="GO" id="GO:0001530">
    <property type="term" value="F:lipopolysaccharide binding"/>
    <property type="evidence" value="ECO:0007669"/>
    <property type="project" value="TreeGrafter"/>
</dbReference>
<dbReference type="Gene3D" id="3.30.160.150">
    <property type="entry name" value="Lipoprotein like domain"/>
    <property type="match status" value="1"/>
</dbReference>
<reference evidence="4" key="1">
    <citation type="submission" date="2018-06" db="EMBL/GenBank/DDBJ databases">
        <authorList>
            <person name="Zhirakovskaya E."/>
        </authorList>
    </citation>
    <scope>NUCLEOTIDE SEQUENCE</scope>
</reference>
<evidence type="ECO:0000256" key="1">
    <source>
        <dbReference type="ARBA" id="ARBA00022729"/>
    </source>
</evidence>
<evidence type="ECO:0000256" key="2">
    <source>
        <dbReference type="ARBA" id="ARBA00023136"/>
    </source>
</evidence>
<organism evidence="4">
    <name type="scientific">hydrothermal vent metagenome</name>
    <dbReference type="NCBI Taxonomy" id="652676"/>
    <lineage>
        <taxon>unclassified sequences</taxon>
        <taxon>metagenomes</taxon>
        <taxon>ecological metagenomes</taxon>
    </lineage>
</organism>
<dbReference type="PROSITE" id="PS51257">
    <property type="entry name" value="PROKAR_LIPOPROTEIN"/>
    <property type="match status" value="1"/>
</dbReference>
<dbReference type="InterPro" id="IPR007485">
    <property type="entry name" value="LPS_assembly_LptE"/>
</dbReference>
<dbReference type="Pfam" id="PF04390">
    <property type="entry name" value="LptE"/>
    <property type="match status" value="1"/>
</dbReference>
<gene>
    <name evidence="4" type="ORF">MNBD_GAMMA12-2045</name>
</gene>
<evidence type="ECO:0008006" key="5">
    <source>
        <dbReference type="Google" id="ProtNLM"/>
    </source>
</evidence>
<dbReference type="HAMAP" id="MF_01186">
    <property type="entry name" value="LPS_assembly_LptE"/>
    <property type="match status" value="1"/>
</dbReference>
<accession>A0A3B0YD92</accession>
<evidence type="ECO:0000313" key="4">
    <source>
        <dbReference type="EMBL" id="VAW72159.1"/>
    </source>
</evidence>
<keyword evidence="2" id="KW-0472">Membrane</keyword>
<name>A0A3B0YD92_9ZZZZ</name>
<dbReference type="GO" id="GO:0015920">
    <property type="term" value="P:lipopolysaccharide transport"/>
    <property type="evidence" value="ECO:0007669"/>
    <property type="project" value="TreeGrafter"/>
</dbReference>
<dbReference type="GO" id="GO:0019867">
    <property type="term" value="C:outer membrane"/>
    <property type="evidence" value="ECO:0007669"/>
    <property type="project" value="InterPro"/>
</dbReference>
<dbReference type="AlphaFoldDB" id="A0A3B0YD92"/>
<dbReference type="EMBL" id="UOFL01000035">
    <property type="protein sequence ID" value="VAW72159.1"/>
    <property type="molecule type" value="Genomic_DNA"/>
</dbReference>
<keyword evidence="3" id="KW-0998">Cell outer membrane</keyword>
<keyword evidence="1" id="KW-0732">Signal</keyword>
<dbReference type="GO" id="GO:0043165">
    <property type="term" value="P:Gram-negative-bacterium-type cell outer membrane assembly"/>
    <property type="evidence" value="ECO:0007669"/>
    <property type="project" value="InterPro"/>
</dbReference>
<proteinExistence type="inferred from homology"/>
<protein>
    <recommendedName>
        <fullName evidence="5">LPS-assembly lipoprotein LptE</fullName>
    </recommendedName>
</protein>
<evidence type="ECO:0000256" key="3">
    <source>
        <dbReference type="ARBA" id="ARBA00023237"/>
    </source>
</evidence>